<proteinExistence type="predicted"/>
<accession>A0A4Q7E355</accession>
<dbReference type="EMBL" id="PPUZ01000049">
    <property type="protein sequence ID" value="RZM76441.1"/>
    <property type="molecule type" value="Genomic_DNA"/>
</dbReference>
<dbReference type="Proteomes" id="UP000292345">
    <property type="component" value="Unassembled WGS sequence"/>
</dbReference>
<organism evidence="1 2">
    <name type="scientific">Pseudoalteromonas rubra</name>
    <dbReference type="NCBI Taxonomy" id="43658"/>
    <lineage>
        <taxon>Bacteria</taxon>
        <taxon>Pseudomonadati</taxon>
        <taxon>Pseudomonadota</taxon>
        <taxon>Gammaproteobacteria</taxon>
        <taxon>Alteromonadales</taxon>
        <taxon>Pseudoalteromonadaceae</taxon>
        <taxon>Pseudoalteromonas</taxon>
    </lineage>
</organism>
<evidence type="ECO:0000313" key="2">
    <source>
        <dbReference type="Proteomes" id="UP000292345"/>
    </source>
</evidence>
<protein>
    <submittedName>
        <fullName evidence="1">Uncharacterized protein</fullName>
    </submittedName>
</protein>
<dbReference type="AlphaFoldDB" id="A0A4Q7E355"/>
<comment type="caution">
    <text evidence="1">The sequence shown here is derived from an EMBL/GenBank/DDBJ whole genome shotgun (WGS) entry which is preliminary data.</text>
</comment>
<gene>
    <name evidence="1" type="ORF">C3B51_17910</name>
</gene>
<reference evidence="1 2" key="1">
    <citation type="submission" date="2018-01" db="EMBL/GenBank/DDBJ databases">
        <title>Co-occurrence of chitin degradation, pigmentation and bioactivity in marine Pseudoalteromonas.</title>
        <authorList>
            <person name="Paulsen S."/>
            <person name="Gram L."/>
            <person name="Machado H."/>
        </authorList>
    </citation>
    <scope>NUCLEOTIDE SEQUENCE [LARGE SCALE GENOMIC DNA]</scope>
    <source>
        <strain evidence="1 2">S1946</strain>
    </source>
</reference>
<sequence length="365" mass="41969">MFGAGHMNFFNVDHCGLYKVGKSQTHGCELGETFDLIMDWVKDRPLSLTIPWDPAQSRNNKSKSYCKDIYKDPETGDFLLVLWKSDTDNAGTLWGASEDKKTGSTDVVKYTNTYKGSKVIWGRPCYYWVLPRYNAVISIKFDHSVCDAQLFEDYVIGCINNRVKHPNRKKEFTEQGFVRISYQDKENQGRYQYRFGISLKSLNTSNSQLSELAKKVTHIIRRETILVDAKDARAEWVKKFSDYVPYVGAKPKAKKRKIEVKAEAKPTSKEIKEIIEKNAQENRKSHEWDNVGFATENGVTWVDKYRLKDIVNISGTGEDYLSAEKLYDAIKKNMSRYIEPLKQEVNKASMVVEENMVAENKVAEA</sequence>
<name>A0A4Q7E355_9GAMM</name>
<dbReference type="RefSeq" id="WP_130245926.1">
    <property type="nucleotide sequence ID" value="NZ_PPUZ01000049.1"/>
</dbReference>
<evidence type="ECO:0000313" key="1">
    <source>
        <dbReference type="EMBL" id="RZM76441.1"/>
    </source>
</evidence>